<comment type="caution">
    <text evidence="2">The sequence shown here is derived from an EMBL/GenBank/DDBJ whole genome shotgun (WGS) entry which is preliminary data.</text>
</comment>
<keyword evidence="1" id="KW-1133">Transmembrane helix</keyword>
<proteinExistence type="predicted"/>
<organism evidence="2 3">
    <name type="scientific">Listeria rocourtiae</name>
    <dbReference type="NCBI Taxonomy" id="647910"/>
    <lineage>
        <taxon>Bacteria</taxon>
        <taxon>Bacillati</taxon>
        <taxon>Bacillota</taxon>
        <taxon>Bacilli</taxon>
        <taxon>Bacillales</taxon>
        <taxon>Listeriaceae</taxon>
        <taxon>Listeria</taxon>
    </lineage>
</organism>
<reference evidence="2 3" key="1">
    <citation type="submission" date="2019-03" db="EMBL/GenBank/DDBJ databases">
        <title>Genomic Encyclopedia of Type Strains, Phase III (KMG-III): the genomes of soil and plant-associated and newly described type strains.</title>
        <authorList>
            <person name="Whitman W."/>
        </authorList>
    </citation>
    <scope>NUCLEOTIDE SEQUENCE [LARGE SCALE GENOMIC DNA]</scope>
    <source>
        <strain evidence="2 3">CECT 7972</strain>
    </source>
</reference>
<keyword evidence="1" id="KW-0812">Transmembrane</keyword>
<keyword evidence="3" id="KW-1185">Reference proteome</keyword>
<name>A0A4R6ZNB9_9LIST</name>
<gene>
    <name evidence="2" type="ORF">DFP96_104268</name>
</gene>
<dbReference type="Proteomes" id="UP000295558">
    <property type="component" value="Unassembled WGS sequence"/>
</dbReference>
<protein>
    <submittedName>
        <fullName evidence="2">Uncharacterized protein</fullName>
    </submittedName>
</protein>
<evidence type="ECO:0000256" key="1">
    <source>
        <dbReference type="SAM" id="Phobius"/>
    </source>
</evidence>
<feature type="transmembrane region" description="Helical" evidence="1">
    <location>
        <begin position="6"/>
        <end position="30"/>
    </location>
</feature>
<dbReference type="EMBL" id="SNZK01000004">
    <property type="protein sequence ID" value="TDR53674.1"/>
    <property type="molecule type" value="Genomic_DNA"/>
</dbReference>
<evidence type="ECO:0000313" key="3">
    <source>
        <dbReference type="Proteomes" id="UP000295558"/>
    </source>
</evidence>
<accession>A0A4R6ZNB9</accession>
<evidence type="ECO:0000313" key="2">
    <source>
        <dbReference type="EMBL" id="TDR53674.1"/>
    </source>
</evidence>
<sequence>MANIYIIAVKTMEILVLIAYNIFLCMGYAFSPTMKMRRERA</sequence>
<dbReference type="AlphaFoldDB" id="A0A4R6ZNB9"/>
<keyword evidence="1" id="KW-0472">Membrane</keyword>